<gene>
    <name evidence="4" type="primary">LOC117639439</name>
</gene>
<proteinExistence type="predicted"/>
<dbReference type="Proteomes" id="UP000515158">
    <property type="component" value="Unplaced"/>
</dbReference>
<dbReference type="GeneID" id="117639439"/>
<keyword evidence="3" id="KW-1185">Reference proteome</keyword>
<dbReference type="KEGG" id="tpal:117639439"/>
<dbReference type="InterPro" id="IPR006578">
    <property type="entry name" value="MADF-dom"/>
</dbReference>
<feature type="region of interest" description="Disordered" evidence="1">
    <location>
        <begin position="116"/>
        <end position="203"/>
    </location>
</feature>
<name>A0A6P8YB17_THRPL</name>
<feature type="domain" description="MADF" evidence="2">
    <location>
        <begin position="32"/>
        <end position="110"/>
    </location>
</feature>
<reference evidence="4" key="1">
    <citation type="submission" date="2025-08" db="UniProtKB">
        <authorList>
            <consortium name="RefSeq"/>
        </authorList>
    </citation>
    <scope>IDENTIFICATION</scope>
    <source>
        <tissue evidence="4">Total insect</tissue>
    </source>
</reference>
<accession>A0A6P8YB17</accession>
<evidence type="ECO:0000313" key="3">
    <source>
        <dbReference type="Proteomes" id="UP000515158"/>
    </source>
</evidence>
<dbReference type="AlphaFoldDB" id="A0A6P8YB17"/>
<evidence type="ECO:0000259" key="2">
    <source>
        <dbReference type="Pfam" id="PF10545"/>
    </source>
</evidence>
<dbReference type="RefSeq" id="XP_034230977.1">
    <property type="nucleotide sequence ID" value="XM_034375086.1"/>
</dbReference>
<feature type="compositionally biased region" description="Polar residues" evidence="1">
    <location>
        <begin position="117"/>
        <end position="127"/>
    </location>
</feature>
<evidence type="ECO:0000256" key="1">
    <source>
        <dbReference type="SAM" id="MobiDB-lite"/>
    </source>
</evidence>
<sequence length="285" mass="32400">MPSVLYREEERDVYGNEASEERRTLLSKLVDVVYKFSRDESSKGYNKFVTWKLISQRIFGPWSTVSGEEVENIWRRVRDRFDEEVLKEKSSYPRTNRKQSDWFLYEKLSFWKEQHAKTATSGRSDQQSLSPPTSPFSSSIPSPSPSPSVSLTSSRSASPPPKRGRYASSEMEDSFEDPYFEPIGDPDYESDDVHSDDESEDSHYCEMLQKMTESMNTLTSAMQRYLNSTTAQQPQPSGVPLSSSVKAHAAVIESALSKVPEEKMLQCFTEVMQVICKFHAGSTSS</sequence>
<evidence type="ECO:0000313" key="4">
    <source>
        <dbReference type="RefSeq" id="XP_034230977.1"/>
    </source>
</evidence>
<feature type="compositionally biased region" description="Acidic residues" evidence="1">
    <location>
        <begin position="170"/>
        <end position="200"/>
    </location>
</feature>
<dbReference type="InParanoid" id="A0A6P8YB17"/>
<feature type="compositionally biased region" description="Low complexity" evidence="1">
    <location>
        <begin position="128"/>
        <end position="157"/>
    </location>
</feature>
<organism evidence="4">
    <name type="scientific">Thrips palmi</name>
    <name type="common">Melon thrips</name>
    <dbReference type="NCBI Taxonomy" id="161013"/>
    <lineage>
        <taxon>Eukaryota</taxon>
        <taxon>Metazoa</taxon>
        <taxon>Ecdysozoa</taxon>
        <taxon>Arthropoda</taxon>
        <taxon>Hexapoda</taxon>
        <taxon>Insecta</taxon>
        <taxon>Pterygota</taxon>
        <taxon>Neoptera</taxon>
        <taxon>Paraneoptera</taxon>
        <taxon>Thysanoptera</taxon>
        <taxon>Terebrantia</taxon>
        <taxon>Thripoidea</taxon>
        <taxon>Thripidae</taxon>
        <taxon>Thrips</taxon>
    </lineage>
</organism>
<dbReference type="Pfam" id="PF10545">
    <property type="entry name" value="MADF_DNA_bdg"/>
    <property type="match status" value="1"/>
</dbReference>
<protein>
    <submittedName>
        <fullName evidence="4">Uncharacterized protein LOC117639439</fullName>
    </submittedName>
</protein>